<feature type="non-terminal residue" evidence="7">
    <location>
        <position position="1"/>
    </location>
</feature>
<evidence type="ECO:0000259" key="5">
    <source>
        <dbReference type="PROSITE" id="PS50812"/>
    </source>
</evidence>
<keyword evidence="1" id="KW-0479">Metal-binding</keyword>
<dbReference type="Pfam" id="PF07496">
    <property type="entry name" value="zf-CW"/>
    <property type="match status" value="1"/>
</dbReference>
<dbReference type="SUPFAM" id="SSF63748">
    <property type="entry name" value="Tudor/PWWP/MBT"/>
    <property type="match status" value="1"/>
</dbReference>
<dbReference type="PANTHER" id="PTHR15999">
    <property type="entry name" value="ZINC FINGER CW-TYPE PWWP DOMAIN PROTEIN 1"/>
    <property type="match status" value="1"/>
</dbReference>
<dbReference type="EMBL" id="GECZ01024355">
    <property type="protein sequence ID" value="JAS45414.1"/>
    <property type="molecule type" value="Transcribed_RNA"/>
</dbReference>
<dbReference type="SMART" id="SM00293">
    <property type="entry name" value="PWWP"/>
    <property type="match status" value="1"/>
</dbReference>
<feature type="compositionally biased region" description="Polar residues" evidence="4">
    <location>
        <begin position="70"/>
        <end position="85"/>
    </location>
</feature>
<evidence type="ECO:0000256" key="3">
    <source>
        <dbReference type="ARBA" id="ARBA00022833"/>
    </source>
</evidence>
<feature type="compositionally biased region" description="Basic and acidic residues" evidence="4">
    <location>
        <begin position="465"/>
        <end position="480"/>
    </location>
</feature>
<evidence type="ECO:0000259" key="6">
    <source>
        <dbReference type="PROSITE" id="PS51050"/>
    </source>
</evidence>
<evidence type="ECO:0000256" key="4">
    <source>
        <dbReference type="SAM" id="MobiDB-lite"/>
    </source>
</evidence>
<dbReference type="PROSITE" id="PS50812">
    <property type="entry name" value="PWWP"/>
    <property type="match status" value="1"/>
</dbReference>
<feature type="region of interest" description="Disordered" evidence="4">
    <location>
        <begin position="68"/>
        <end position="124"/>
    </location>
</feature>
<accession>A0A1B6F5G6</accession>
<dbReference type="InterPro" id="IPR000313">
    <property type="entry name" value="PWWP_dom"/>
</dbReference>
<name>A0A1B6F5G6_9HEMI</name>
<feature type="compositionally biased region" description="Basic and acidic residues" evidence="4">
    <location>
        <begin position="422"/>
        <end position="434"/>
    </location>
</feature>
<evidence type="ECO:0000313" key="7">
    <source>
        <dbReference type="EMBL" id="JAS45414.1"/>
    </source>
</evidence>
<dbReference type="InterPro" id="IPR042778">
    <property type="entry name" value="ZCWPW1/ZCWPW2"/>
</dbReference>
<proteinExistence type="predicted"/>
<dbReference type="AlphaFoldDB" id="A0A1B6F5G6"/>
<dbReference type="InterPro" id="IPR011124">
    <property type="entry name" value="Znf_CW"/>
</dbReference>
<feature type="compositionally biased region" description="Low complexity" evidence="4">
    <location>
        <begin position="107"/>
        <end position="119"/>
    </location>
</feature>
<sequence>PIVSLTDSQYDEIFSSVLINSVNKPPNSQHPIASLTDSQYDEIFSAVLNNSANKPNSQHNTPIEEISHVSAKSVNQTPARESQGTLKRPRDAMEPQTPVKTPKLDAKSTPTPSKSLPSPWGSVSKYSSQASSLLKELEESEQMLINSINEPSSDSDSVVESSQCSVQQSSQVSVVSAQTVQPPHTVLTGDQRSRLEQLQLLRNIGVWVHCCRMSCNKLRYLANITDPQDVPDIWYCHMNPDPKYNDCLCEQQEMSPEEQADLIVNEHTAGSLVWAKVAGFPWWPAMVDDDPDLEQYYWLSDDFETVTYYHVVFFDEAAVTRAWVDVKHITAYKKSRGNRFAQQARGIDYRRRISVAKEQANDALGLTTPERLRIYSFIARYKGHISTSVNKVQETMKKYKLKKPGATDTAKDKKTPKKAKKDKMTAEFSSDKVKKSGKNPNKKTELVEKNKKNKKEKKIVPAVDASRDDSVENLASKDENDPNQTNAKEEQEGDSDETNILGSENLVDVNRERQAESEETGVKINLPEEQVSVRSVTPEIMTESNSDFVEPSQMIVERVQVREESTRLSQSTITDFLAKGSEDAVVPEMCLSQDFSQESEE</sequence>
<dbReference type="CDD" id="cd20145">
    <property type="entry name" value="PWWP_ZCWPW1"/>
    <property type="match status" value="1"/>
</dbReference>
<dbReference type="PANTHER" id="PTHR15999:SF2">
    <property type="entry name" value="ZINC FINGER CW-TYPE PWWP DOMAIN PROTEIN 1"/>
    <property type="match status" value="1"/>
</dbReference>
<dbReference type="Gene3D" id="3.30.40.100">
    <property type="match status" value="1"/>
</dbReference>
<reference evidence="7" key="1">
    <citation type="submission" date="2015-11" db="EMBL/GenBank/DDBJ databases">
        <title>De novo transcriptome assembly of four potential Pierce s Disease insect vectors from Arizona vineyards.</title>
        <authorList>
            <person name="Tassone E.E."/>
        </authorList>
    </citation>
    <scope>NUCLEOTIDE SEQUENCE</scope>
</reference>
<keyword evidence="3" id="KW-0862">Zinc</keyword>
<dbReference type="GO" id="GO:0005634">
    <property type="term" value="C:nucleus"/>
    <property type="evidence" value="ECO:0007669"/>
    <property type="project" value="TreeGrafter"/>
</dbReference>
<dbReference type="Pfam" id="PF00855">
    <property type="entry name" value="PWWP"/>
    <property type="match status" value="1"/>
</dbReference>
<dbReference type="PROSITE" id="PS51050">
    <property type="entry name" value="ZF_CW"/>
    <property type="match status" value="1"/>
</dbReference>
<gene>
    <name evidence="7" type="ORF">g.11644</name>
</gene>
<evidence type="ECO:0000256" key="2">
    <source>
        <dbReference type="ARBA" id="ARBA00022771"/>
    </source>
</evidence>
<feature type="domain" description="CW-type" evidence="6">
    <location>
        <begin position="201"/>
        <end position="255"/>
    </location>
</feature>
<dbReference type="Gene3D" id="2.30.30.140">
    <property type="match status" value="1"/>
</dbReference>
<protein>
    <recommendedName>
        <fullName evidence="8">PWWP domain-containing protein</fullName>
    </recommendedName>
</protein>
<evidence type="ECO:0008006" key="8">
    <source>
        <dbReference type="Google" id="ProtNLM"/>
    </source>
</evidence>
<feature type="region of interest" description="Disordered" evidence="4">
    <location>
        <begin position="400"/>
        <end position="526"/>
    </location>
</feature>
<organism evidence="7">
    <name type="scientific">Cuerna arida</name>
    <dbReference type="NCBI Taxonomy" id="1464854"/>
    <lineage>
        <taxon>Eukaryota</taxon>
        <taxon>Metazoa</taxon>
        <taxon>Ecdysozoa</taxon>
        <taxon>Arthropoda</taxon>
        <taxon>Hexapoda</taxon>
        <taxon>Insecta</taxon>
        <taxon>Pterygota</taxon>
        <taxon>Neoptera</taxon>
        <taxon>Paraneoptera</taxon>
        <taxon>Hemiptera</taxon>
        <taxon>Auchenorrhyncha</taxon>
        <taxon>Membracoidea</taxon>
        <taxon>Cicadellidae</taxon>
        <taxon>Cicadellinae</taxon>
        <taxon>Proconiini</taxon>
        <taxon>Cuerna</taxon>
    </lineage>
</organism>
<feature type="domain" description="PWWP" evidence="5">
    <location>
        <begin position="269"/>
        <end position="335"/>
    </location>
</feature>
<keyword evidence="2" id="KW-0863">Zinc-finger</keyword>
<evidence type="ECO:0000256" key="1">
    <source>
        <dbReference type="ARBA" id="ARBA00022723"/>
    </source>
</evidence>
<dbReference type="GO" id="GO:0008270">
    <property type="term" value="F:zinc ion binding"/>
    <property type="evidence" value="ECO:0007669"/>
    <property type="project" value="UniProtKB-KW"/>
</dbReference>